<dbReference type="PANTHER" id="PTHR21461:SF69">
    <property type="entry name" value="GLYCOSYLTRANSFERASE FAMILY 92 PROTEIN"/>
    <property type="match status" value="1"/>
</dbReference>
<dbReference type="GO" id="GO:0016020">
    <property type="term" value="C:membrane"/>
    <property type="evidence" value="ECO:0007669"/>
    <property type="project" value="UniProtKB-SubCell"/>
</dbReference>
<evidence type="ECO:0000256" key="5">
    <source>
        <dbReference type="ARBA" id="ARBA00022692"/>
    </source>
</evidence>
<keyword evidence="6 8" id="KW-1133">Transmembrane helix</keyword>
<dbReference type="Proteomes" id="UP000000759">
    <property type="component" value="Chromosome 3"/>
</dbReference>
<keyword evidence="5 8" id="KW-0812">Transmembrane</keyword>
<keyword evidence="3" id="KW-0328">Glycosyltransferase</keyword>
<reference evidence="10" key="2">
    <citation type="submission" date="2008-08" db="EMBL/GenBank/DDBJ databases">
        <authorList>
            <consortium name="Diatom Consortium"/>
            <person name="Grigoriev I."/>
            <person name="Grimwood J."/>
            <person name="Kuo A."/>
            <person name="Otillar R.P."/>
            <person name="Salamov A."/>
            <person name="Detter J.C."/>
            <person name="Lindquist E."/>
            <person name="Shapiro H."/>
            <person name="Lucas S."/>
            <person name="Glavina del Rio T."/>
            <person name="Pitluck S."/>
            <person name="Rokhsar D."/>
            <person name="Bowler C."/>
        </authorList>
    </citation>
    <scope>GENOME REANNOTATION</scope>
    <source>
        <strain evidence="10">CCAP 1055/1</strain>
    </source>
</reference>
<dbReference type="GeneID" id="7204149"/>
<evidence type="ECO:0000256" key="4">
    <source>
        <dbReference type="ARBA" id="ARBA00022679"/>
    </source>
</evidence>
<dbReference type="KEGG" id="pti:PHATR_44250"/>
<evidence type="ECO:0000256" key="2">
    <source>
        <dbReference type="ARBA" id="ARBA00007647"/>
    </source>
</evidence>
<keyword evidence="4" id="KW-0808">Transferase</keyword>
<comment type="subcellular location">
    <subcellularLocation>
        <location evidence="1">Membrane</location>
        <topology evidence="1">Single-pass membrane protein</topology>
    </subcellularLocation>
</comment>
<dbReference type="GO" id="GO:0016757">
    <property type="term" value="F:glycosyltransferase activity"/>
    <property type="evidence" value="ECO:0007669"/>
    <property type="project" value="UniProtKB-KW"/>
</dbReference>
<dbReference type="AlphaFoldDB" id="B5Y5V8"/>
<dbReference type="InParanoid" id="B5Y5V8"/>
<sequence>MVSGKWSNHQTRLRRKRPFPSYTSCLAFSTISVTAVAFCVIYLLFHTVALHVLSNLGRESDHVFAALQHQSLLREEVVATGAALLSVPDYPALPKKSDITVTDWHQKFVTVGTEQSGVFNAVTIDTKRAESFLITHGAQAIRKPLSAYLEPGLNDIVPGTGSRGDHKNPKDLGVAPEIYTPLPLRTHTPDALRKVEYPRVQTCHDMPGKFPIDRGLELDKDGLPIVWNVGDTLTPDDFPEQEVPFCPVEADPYLPWIHDVFPSPDGTRVHFIAQNRRRCRTGKNFSREVKRLAPQVALMQSVSVERIDEVRARFLAPKLWHPEYVNNTSSPPRYRLAPYEEASPDGLFTRFICRFHAIDFSSGHPRTVTLGETLSEYPFNYEMAAYRKGWYRLLTPKGKDSRFFWTSNLRFDCPLPLNATSIHRMISSGNSILSDGTPTVHLDLVPIRSSVRYNEHYLTEDMIGPKERWAAKGFDPGKHWGKQSVLPRIEASGRWENIPICHPPTPNGGDVDKKSYETHPILESPSKPSKPNFLSACLWASAEFKTRGVKKGADTDTISRLKEWIEFHLMVGFDHIYVYDNTGAHTNATSLESSLAKFPGRVTRIDWPSIVCNNNIPAHDSTGERSSQYAAENSCRTRYAPFTEWIAAFDTDEYFVPMGNYTNLKDVLLNAGAQGTNILSFRSSRGYLRQEHSVSVDDGRALEKSENKTFLEAYNCDSAGSPKPSWAERARKQIYRADYVPYHFVHYSTVTKGLLKEYKDQINGTWSSKFGERAPSERVTDELHEAVMVHTKTIKRDMTNRYKRRCRFDYDKKWQGCTVAYPWPNGSVGSGKETYDENGMEYNCFVNRKVDDHWVPKLREAILHRRLAQNS</sequence>
<dbReference type="RefSeq" id="XP_002186533.1">
    <property type="nucleotide sequence ID" value="XM_002186497.1"/>
</dbReference>
<name>B5Y5V8_PHATC</name>
<dbReference type="PaxDb" id="2850-Phatr44250"/>
<comment type="similarity">
    <text evidence="2">Belongs to the glycosyltransferase 92 family.</text>
</comment>
<evidence type="ECO:0000313" key="9">
    <source>
        <dbReference type="EMBL" id="ACI66003.1"/>
    </source>
</evidence>
<dbReference type="HOGENOM" id="CLU_013244_0_0_1"/>
<proteinExistence type="inferred from homology"/>
<evidence type="ECO:0000256" key="7">
    <source>
        <dbReference type="ARBA" id="ARBA00023136"/>
    </source>
</evidence>
<dbReference type="EMBL" id="CP001142">
    <property type="protein sequence ID" value="ACI66003.1"/>
    <property type="molecule type" value="Genomic_DNA"/>
</dbReference>
<dbReference type="PANTHER" id="PTHR21461">
    <property type="entry name" value="GLYCOSYLTRANSFERASE FAMILY 92 PROTEIN"/>
    <property type="match status" value="1"/>
</dbReference>
<evidence type="ECO:0000256" key="3">
    <source>
        <dbReference type="ARBA" id="ARBA00022676"/>
    </source>
</evidence>
<dbReference type="eggNOG" id="ENOG502SMBN">
    <property type="taxonomic scope" value="Eukaryota"/>
</dbReference>
<gene>
    <name evidence="9" type="ORF">PHATR_44250</name>
</gene>
<evidence type="ECO:0000313" key="10">
    <source>
        <dbReference type="Proteomes" id="UP000000759"/>
    </source>
</evidence>
<keyword evidence="10" id="KW-1185">Reference proteome</keyword>
<dbReference type="InterPro" id="IPR008166">
    <property type="entry name" value="Glyco_transf_92"/>
</dbReference>
<evidence type="ECO:0000256" key="6">
    <source>
        <dbReference type="ARBA" id="ARBA00022989"/>
    </source>
</evidence>
<dbReference type="OMA" id="TRIDWPS"/>
<dbReference type="Pfam" id="PF01697">
    <property type="entry name" value="Glyco_transf_92"/>
    <property type="match status" value="1"/>
</dbReference>
<reference evidence="9 10" key="1">
    <citation type="journal article" date="2008" name="Nature">
        <title>The Phaeodactylum genome reveals the evolutionary history of diatom genomes.</title>
        <authorList>
            <person name="Bowler C."/>
            <person name="Allen A.E."/>
            <person name="Badger J.H."/>
            <person name="Grimwood J."/>
            <person name="Jabbari K."/>
            <person name="Kuo A."/>
            <person name="Maheswari U."/>
            <person name="Martens C."/>
            <person name="Maumus F."/>
            <person name="Otillar R.P."/>
            <person name="Rayko E."/>
            <person name="Salamov A."/>
            <person name="Vandepoele K."/>
            <person name="Beszteri B."/>
            <person name="Gruber A."/>
            <person name="Heijde M."/>
            <person name="Katinka M."/>
            <person name="Mock T."/>
            <person name="Valentin K."/>
            <person name="Verret F."/>
            <person name="Berges J.A."/>
            <person name="Brownlee C."/>
            <person name="Cadoret J.P."/>
            <person name="Chiovitti A."/>
            <person name="Choi C.J."/>
            <person name="Coesel S."/>
            <person name="De Martino A."/>
            <person name="Detter J.C."/>
            <person name="Durkin C."/>
            <person name="Falciatore A."/>
            <person name="Fournet J."/>
            <person name="Haruta M."/>
            <person name="Huysman M.J."/>
            <person name="Jenkins B.D."/>
            <person name="Jiroutova K."/>
            <person name="Jorgensen R.E."/>
            <person name="Joubert Y."/>
            <person name="Kaplan A."/>
            <person name="Kroger N."/>
            <person name="Kroth P.G."/>
            <person name="La Roche J."/>
            <person name="Lindquist E."/>
            <person name="Lommer M."/>
            <person name="Martin-Jezequel V."/>
            <person name="Lopez P.J."/>
            <person name="Lucas S."/>
            <person name="Mangogna M."/>
            <person name="McGinnis K."/>
            <person name="Medlin L.K."/>
            <person name="Montsant A."/>
            <person name="Oudot-Le Secq M.P."/>
            <person name="Napoli C."/>
            <person name="Obornik M."/>
            <person name="Parker M.S."/>
            <person name="Petit J.L."/>
            <person name="Porcel B.M."/>
            <person name="Poulsen N."/>
            <person name="Robison M."/>
            <person name="Rychlewski L."/>
            <person name="Rynearson T.A."/>
            <person name="Schmutz J."/>
            <person name="Shapiro H."/>
            <person name="Siaut M."/>
            <person name="Stanley M."/>
            <person name="Sussman M.R."/>
            <person name="Taylor A.R."/>
            <person name="Vardi A."/>
            <person name="von Dassow P."/>
            <person name="Vyverman W."/>
            <person name="Willis A."/>
            <person name="Wyrwicz L.S."/>
            <person name="Rokhsar D.S."/>
            <person name="Weissenbach J."/>
            <person name="Armbrust E.V."/>
            <person name="Green B.R."/>
            <person name="Van de Peer Y."/>
            <person name="Grigoriev I.V."/>
        </authorList>
    </citation>
    <scope>NUCLEOTIDE SEQUENCE [LARGE SCALE GENOMIC DNA]</scope>
    <source>
        <strain evidence="9 10">CCAP 1055/1</strain>
    </source>
</reference>
<feature type="transmembrane region" description="Helical" evidence="8">
    <location>
        <begin position="21"/>
        <end position="45"/>
    </location>
</feature>
<keyword evidence="7 8" id="KW-0472">Membrane</keyword>
<accession>B5Y5V8</accession>
<evidence type="ECO:0000256" key="1">
    <source>
        <dbReference type="ARBA" id="ARBA00004167"/>
    </source>
</evidence>
<dbReference type="OrthoDB" id="2526284at2759"/>
<dbReference type="GO" id="GO:0005737">
    <property type="term" value="C:cytoplasm"/>
    <property type="evidence" value="ECO:0007669"/>
    <property type="project" value="TreeGrafter"/>
</dbReference>
<evidence type="ECO:0000256" key="8">
    <source>
        <dbReference type="SAM" id="Phobius"/>
    </source>
</evidence>
<organism evidence="9 10">
    <name type="scientific">Phaeodactylum tricornutum (strain CCAP 1055/1)</name>
    <dbReference type="NCBI Taxonomy" id="556484"/>
    <lineage>
        <taxon>Eukaryota</taxon>
        <taxon>Sar</taxon>
        <taxon>Stramenopiles</taxon>
        <taxon>Ochrophyta</taxon>
        <taxon>Bacillariophyta</taxon>
        <taxon>Bacillariophyceae</taxon>
        <taxon>Bacillariophycidae</taxon>
        <taxon>Naviculales</taxon>
        <taxon>Phaeodactylaceae</taxon>
        <taxon>Phaeodactylum</taxon>
    </lineage>
</organism>
<evidence type="ECO:0008006" key="11">
    <source>
        <dbReference type="Google" id="ProtNLM"/>
    </source>
</evidence>
<protein>
    <recommendedName>
        <fullName evidence="11">Glycosyltransferase family 92 protein</fullName>
    </recommendedName>
</protein>